<keyword evidence="2" id="KW-0378">Hydrolase</keyword>
<reference evidence="3" key="1">
    <citation type="submission" date="2023-07" db="EMBL/GenBank/DDBJ databases">
        <title>30 novel species of actinomycetes from the DSMZ collection.</title>
        <authorList>
            <person name="Nouioui I."/>
        </authorList>
    </citation>
    <scope>NUCLEOTIDE SEQUENCE [LARGE SCALE GENOMIC DNA]</scope>
    <source>
        <strain evidence="3">DSM 44938</strain>
    </source>
</reference>
<dbReference type="PANTHER" id="PTHR46825">
    <property type="entry name" value="D-ALANYL-D-ALANINE-CARBOXYPEPTIDASE/ENDOPEPTIDASE AMPH"/>
    <property type="match status" value="1"/>
</dbReference>
<dbReference type="EC" id="3.1.1.103" evidence="2"/>
<dbReference type="PANTHER" id="PTHR46825:SF7">
    <property type="entry name" value="D-ALANYL-D-ALANINE CARBOXYPEPTIDASE"/>
    <property type="match status" value="1"/>
</dbReference>
<proteinExistence type="predicted"/>
<keyword evidence="3" id="KW-1185">Reference proteome</keyword>
<evidence type="ECO:0000313" key="2">
    <source>
        <dbReference type="EMBL" id="MDT0343655.1"/>
    </source>
</evidence>
<dbReference type="RefSeq" id="WP_311704791.1">
    <property type="nucleotide sequence ID" value="NZ_JAVREL010000006.1"/>
</dbReference>
<evidence type="ECO:0000259" key="1">
    <source>
        <dbReference type="Pfam" id="PF00144"/>
    </source>
</evidence>
<comment type="caution">
    <text evidence="2">The sequence shown here is derived from an EMBL/GenBank/DDBJ whole genome shotgun (WGS) entry which is preliminary data.</text>
</comment>
<dbReference type="SUPFAM" id="SSF56601">
    <property type="entry name" value="beta-lactamase/transpeptidase-like"/>
    <property type="match status" value="1"/>
</dbReference>
<dbReference type="Gene3D" id="3.40.710.10">
    <property type="entry name" value="DD-peptidase/beta-lactamase superfamily"/>
    <property type="match status" value="1"/>
</dbReference>
<dbReference type="Pfam" id="PF00144">
    <property type="entry name" value="Beta-lactamase"/>
    <property type="match status" value="1"/>
</dbReference>
<dbReference type="InterPro" id="IPR001466">
    <property type="entry name" value="Beta-lactam-related"/>
</dbReference>
<name>A0ABU2MPW2_9ACTN</name>
<dbReference type="EMBL" id="JAVREL010000006">
    <property type="protein sequence ID" value="MDT0343655.1"/>
    <property type="molecule type" value="Genomic_DNA"/>
</dbReference>
<dbReference type="GO" id="GO:0016787">
    <property type="term" value="F:hydrolase activity"/>
    <property type="evidence" value="ECO:0007669"/>
    <property type="project" value="UniProtKB-KW"/>
</dbReference>
<dbReference type="InterPro" id="IPR012338">
    <property type="entry name" value="Beta-lactam/transpept-like"/>
</dbReference>
<sequence length="369" mass="39423">MTAGNGGTPGDAAPPPLDRRAVSQALEGVIDDSALGGLIRVTTPDGVWGARAGHADADRTQPVDPRGFFRIGSITKTITATVVLQLVAERRIGLDAPLQQHVAGLLPAHYPPITVRQLLQHTSGVPNYLPRVTVDADRLIRDRYRRHTPEELLTAALARPPAFEPGTRLGYSNTNYVLLGLLVRAVTGRRWDEEVTRRITGPLGMTGTFHPGGNPALPTPHAHGYTRTTDGRLIDITQINASVWDAAGSMVATAADLDTYLAALLSGRLVPAPLLDEMLTPHPQRLPEVPWFGFGLGVQHLAAPGWDGPAGIHGGGGSLRGYTSMAFATRDGGRRVVLCLNVTTADEMRPVEKALAVARAVFGRNRPRP</sequence>
<gene>
    <name evidence="2" type="ORF">RM590_13690</name>
</gene>
<dbReference type="Proteomes" id="UP001183246">
    <property type="component" value="Unassembled WGS sequence"/>
</dbReference>
<organism evidence="2 3">
    <name type="scientific">Streptomyces litchfieldiae</name>
    <dbReference type="NCBI Taxonomy" id="3075543"/>
    <lineage>
        <taxon>Bacteria</taxon>
        <taxon>Bacillati</taxon>
        <taxon>Actinomycetota</taxon>
        <taxon>Actinomycetes</taxon>
        <taxon>Kitasatosporales</taxon>
        <taxon>Streptomycetaceae</taxon>
        <taxon>Streptomyces</taxon>
    </lineage>
</organism>
<dbReference type="InterPro" id="IPR050491">
    <property type="entry name" value="AmpC-like"/>
</dbReference>
<accession>A0ABU2MPW2</accession>
<protein>
    <submittedName>
        <fullName evidence="2">Serine hydrolase domain-containing protein</fullName>
        <ecNumber evidence="2">3.1.1.103</ecNumber>
    </submittedName>
</protein>
<feature type="domain" description="Beta-lactamase-related" evidence="1">
    <location>
        <begin position="31"/>
        <end position="353"/>
    </location>
</feature>
<evidence type="ECO:0000313" key="3">
    <source>
        <dbReference type="Proteomes" id="UP001183246"/>
    </source>
</evidence>